<evidence type="ECO:0000313" key="1">
    <source>
        <dbReference type="Proteomes" id="UP000887580"/>
    </source>
</evidence>
<reference evidence="2" key="1">
    <citation type="submission" date="2022-11" db="UniProtKB">
        <authorList>
            <consortium name="WormBaseParasite"/>
        </authorList>
    </citation>
    <scope>IDENTIFICATION</scope>
</reference>
<protein>
    <submittedName>
        <fullName evidence="2">Tripeptidyl peptidase II Ig-like domain-containing protein</fullName>
    </submittedName>
</protein>
<proteinExistence type="predicted"/>
<dbReference type="WBParaSite" id="PS1159_v2.g16756.t1">
    <property type="protein sequence ID" value="PS1159_v2.g16756.t1"/>
    <property type="gene ID" value="PS1159_v2.g16756"/>
</dbReference>
<accession>A0AC35FEU6</accession>
<name>A0AC35FEU6_9BILA</name>
<sequence>MNSPDAVGNIACLLSALKAESILISPFRIKLALMNTAMAPEDGSHHPFSLGAGIIQIYDAFDLLKSETIKAIPTNLADIKVDIEGKRGIKRGIYLREPFEINLPSEFELSVEPTFVDSEDIEERLNFGCPIVLKLSHGSEKDFIKFPKYCQIPSSNFNIHVDPTYLEAGKVYYAQIIGINPENPKLGPLFRIPITVIIPEQITSESDFTYKTELTLEPSIPQRIFLQSPIGCKYVGIKLKSLETHDTQDITVQRLYFDQKNGCNREEFTSLMPPKFHFFPSFTCPSLQTIEFCVIGKWKNQRSTNIKINIKFFGFIVEPTTLMSVNPANKINITNVLSETMVEPTLKFDDFCQPLSPNEAMIESMNERDIIDGSPSFQLLVTYKFYATKYDKYKFKHENAEFYQKCMDSYLIQISTASKKHIHTLDTYGISCMDSYLIQISTASKKHIHTLDIYGISGKLTLQAVKTSSFDIIYLLAAPESKNANSRLEIEANKCDEEKDLKSEIRDIEISYLTKETDSKKAAAIFEKLSSEFPTFLPIYSAEIERLSKLKEYFNLKEMVEKLLEISEIDKVEKYSGVNSKFNEENHLKKEIMEKKKDAIENGLFLQANLALDLFLKSTKKDIPKAFRNALKKEDFNGISKNKGIIAE</sequence>
<dbReference type="Proteomes" id="UP000887580">
    <property type="component" value="Unplaced"/>
</dbReference>
<organism evidence="1 2">
    <name type="scientific">Panagrolaimus sp. PS1159</name>
    <dbReference type="NCBI Taxonomy" id="55785"/>
    <lineage>
        <taxon>Eukaryota</taxon>
        <taxon>Metazoa</taxon>
        <taxon>Ecdysozoa</taxon>
        <taxon>Nematoda</taxon>
        <taxon>Chromadorea</taxon>
        <taxon>Rhabditida</taxon>
        <taxon>Tylenchina</taxon>
        <taxon>Panagrolaimomorpha</taxon>
        <taxon>Panagrolaimoidea</taxon>
        <taxon>Panagrolaimidae</taxon>
        <taxon>Panagrolaimus</taxon>
    </lineage>
</organism>
<evidence type="ECO:0000313" key="2">
    <source>
        <dbReference type="WBParaSite" id="PS1159_v2.g16756.t1"/>
    </source>
</evidence>